<dbReference type="EMBL" id="CAJRGZ010000019">
    <property type="protein sequence ID" value="CAG5166061.1"/>
    <property type="molecule type" value="Genomic_DNA"/>
</dbReference>
<evidence type="ECO:0000313" key="4">
    <source>
        <dbReference type="Proteomes" id="UP000676310"/>
    </source>
</evidence>
<sequence>MTAQAEPEIVLYDLACTKNVCFSPAVWRIRLMLNYKRLPYKTTFLEFPDIEPALKRLGVHPAESSAVNKYIVPVIHHAPTNTYVMDSISIAQFLESTYPDLPVPLTSELGREIESKARTVIGPVFRVAVMPREIAILSPRSQEYFRRTREAAVGCKLEDLLNEEKEEMAWRKIEEDMRTIGQLMLTNEKEGNFVLGASPSATDFFIADHCRRLGW</sequence>
<feature type="domain" description="Glutathione S-transferase UstS-like C-terminal" evidence="2">
    <location>
        <begin position="118"/>
        <end position="207"/>
    </location>
</feature>
<evidence type="ECO:0000259" key="1">
    <source>
        <dbReference type="Pfam" id="PF13409"/>
    </source>
</evidence>
<keyword evidence="4" id="KW-1185">Reference proteome</keyword>
<dbReference type="Pfam" id="PF22041">
    <property type="entry name" value="GST_C_7"/>
    <property type="match status" value="1"/>
</dbReference>
<dbReference type="CDD" id="cd03038">
    <property type="entry name" value="GST_N_etherase_LigE"/>
    <property type="match status" value="1"/>
</dbReference>
<dbReference type="AlphaFoldDB" id="A0A8J2IAA5"/>
<comment type="caution">
    <text evidence="3">The sequence shown here is derived from an EMBL/GenBank/DDBJ whole genome shotgun (WGS) entry which is preliminary data.</text>
</comment>
<dbReference type="InterPro" id="IPR054416">
    <property type="entry name" value="GST_UstS-like_C"/>
</dbReference>
<accession>A0A8J2IAA5</accession>
<protein>
    <recommendedName>
        <fullName evidence="5">GST N-terminal domain-containing protein</fullName>
    </recommendedName>
</protein>
<gene>
    <name evidence="3" type="ORF">ALTATR162_LOCUS6878</name>
</gene>
<dbReference type="Proteomes" id="UP000676310">
    <property type="component" value="Unassembled WGS sequence"/>
</dbReference>
<dbReference type="InterPro" id="IPR004045">
    <property type="entry name" value="Glutathione_S-Trfase_N"/>
</dbReference>
<dbReference type="SUPFAM" id="SSF52833">
    <property type="entry name" value="Thioredoxin-like"/>
    <property type="match status" value="1"/>
</dbReference>
<dbReference type="Pfam" id="PF13409">
    <property type="entry name" value="GST_N_2"/>
    <property type="match status" value="1"/>
</dbReference>
<evidence type="ECO:0008006" key="5">
    <source>
        <dbReference type="Google" id="ProtNLM"/>
    </source>
</evidence>
<evidence type="ECO:0000259" key="2">
    <source>
        <dbReference type="Pfam" id="PF22041"/>
    </source>
</evidence>
<name>A0A8J2IAA5_9PLEO</name>
<dbReference type="RefSeq" id="XP_043170438.1">
    <property type="nucleotide sequence ID" value="XM_043314503.1"/>
</dbReference>
<dbReference type="GeneID" id="67018815"/>
<reference evidence="3" key="1">
    <citation type="submission" date="2021-05" db="EMBL/GenBank/DDBJ databases">
        <authorList>
            <person name="Stam R."/>
        </authorList>
    </citation>
    <scope>NUCLEOTIDE SEQUENCE</scope>
    <source>
        <strain evidence="3">CS162</strain>
    </source>
</reference>
<evidence type="ECO:0000313" key="3">
    <source>
        <dbReference type="EMBL" id="CAG5166061.1"/>
    </source>
</evidence>
<proteinExistence type="predicted"/>
<dbReference type="Gene3D" id="3.40.30.10">
    <property type="entry name" value="Glutaredoxin"/>
    <property type="match status" value="1"/>
</dbReference>
<organism evidence="3 4">
    <name type="scientific">Alternaria atra</name>
    <dbReference type="NCBI Taxonomy" id="119953"/>
    <lineage>
        <taxon>Eukaryota</taxon>
        <taxon>Fungi</taxon>
        <taxon>Dikarya</taxon>
        <taxon>Ascomycota</taxon>
        <taxon>Pezizomycotina</taxon>
        <taxon>Dothideomycetes</taxon>
        <taxon>Pleosporomycetidae</taxon>
        <taxon>Pleosporales</taxon>
        <taxon>Pleosporineae</taxon>
        <taxon>Pleosporaceae</taxon>
        <taxon>Alternaria</taxon>
        <taxon>Alternaria sect. Ulocladioides</taxon>
    </lineage>
</organism>
<dbReference type="InterPro" id="IPR036249">
    <property type="entry name" value="Thioredoxin-like_sf"/>
</dbReference>
<dbReference type="OrthoDB" id="4951845at2759"/>
<feature type="domain" description="GST N-terminal" evidence="1">
    <location>
        <begin position="22"/>
        <end position="96"/>
    </location>
</feature>
<dbReference type="Gene3D" id="1.20.1050.10">
    <property type="match status" value="1"/>
</dbReference>